<evidence type="ECO:0000259" key="2">
    <source>
        <dbReference type="PROSITE" id="PS50164"/>
    </source>
</evidence>
<dbReference type="RefSeq" id="WP_057874233.1">
    <property type="nucleotide sequence ID" value="NZ_AYYI01000047.1"/>
</dbReference>
<dbReference type="PROSITE" id="PS50164">
    <property type="entry name" value="GIY_YIG"/>
    <property type="match status" value="1"/>
</dbReference>
<comment type="caution">
    <text evidence="3">The sequence shown here is derived from an EMBL/GenBank/DDBJ whole genome shotgun (WGS) entry which is preliminary data.</text>
</comment>
<evidence type="ECO:0000313" key="3">
    <source>
        <dbReference type="EMBL" id="KRM97155.1"/>
    </source>
</evidence>
<evidence type="ECO:0000313" key="4">
    <source>
        <dbReference type="Proteomes" id="UP000051638"/>
    </source>
</evidence>
<gene>
    <name evidence="3" type="ORF">FC24_GL001692</name>
</gene>
<dbReference type="EMBL" id="AYYI01000047">
    <property type="protein sequence ID" value="KRM97155.1"/>
    <property type="molecule type" value="Genomic_DNA"/>
</dbReference>
<dbReference type="Gene3D" id="3.40.50.300">
    <property type="entry name" value="P-loop containing nucleotide triphosphate hydrolases"/>
    <property type="match status" value="1"/>
</dbReference>
<dbReference type="SUPFAM" id="SSF52540">
    <property type="entry name" value="P-loop containing nucleoside triphosphate hydrolases"/>
    <property type="match status" value="1"/>
</dbReference>
<dbReference type="OrthoDB" id="3193269at2"/>
<dbReference type="AlphaFoldDB" id="A0A0R2DAJ4"/>
<accession>A0A0R2DAJ4</accession>
<dbReference type="InterPro" id="IPR000305">
    <property type="entry name" value="GIY-YIG_endonuc"/>
</dbReference>
<dbReference type="InterPro" id="IPR027417">
    <property type="entry name" value="P-loop_NTPase"/>
</dbReference>
<dbReference type="Pfam" id="PF09848">
    <property type="entry name" value="SLFN-g3_helicase"/>
    <property type="match status" value="1"/>
</dbReference>
<feature type="region of interest" description="Disordered" evidence="1">
    <location>
        <begin position="464"/>
        <end position="483"/>
    </location>
</feature>
<proteinExistence type="predicted"/>
<name>A0A0R2DAJ4_9LACO</name>
<sequence length="588" mass="67861">MEVKNPIVTEITYGKNFSEELKTKIGTNKKKKKFLLDYPTIYIIQDQNKKQYTVYVGETTDIKRRTTEHLYEDPKSRKDWQNLAHTQNGRMFIIGHDHFNKSLTLDIENRLMLYLSSVDRIKHVNNRRTNAQNLYYTSDEMTTITSKIWYQLNRRDKVLFPAESIIRDSALFKASPFHKLTPEQINAERKIMAKIKAALARSDTGQLILVEGEAGSGKTVLLSKLFYELNVDLLEQAQKSAPRGYLLVNHDQQLTVYKQIAKKLGLEQLNKDIVSKPTRFINRHSDQRPVDIVLVDEAHLLWTQGKQAYQGKNQLADLLRSAKVVIAVFDRNQVLTTEEYVSDQQLKQLESHARKTDSLIELHDQQRINADRETVKWIKNLALKSEISKIPDDKKDYKLMIGTNPNIVYQEIQRHNSEKEIAKSGLSRLLATFDWKYVDKKPPKDQDSWRVTVSDFSLPWNLQQKQTKKEKRENRGRSWAEQPQTINEVGSTYTIQGFDLNYAGVIIGPSVKYRQGRVVFDPTASQNKKATRNRTLNDGQKINVAEKLLRNELNVLLTRGVNGLLLYAVDSQLQEALQKAASPDHLLS</sequence>
<feature type="domain" description="GIY-YIG" evidence="2">
    <location>
        <begin position="37"/>
        <end position="121"/>
    </location>
</feature>
<dbReference type="PATRIC" id="fig|1423796.3.peg.1720"/>
<dbReference type="Pfam" id="PF01541">
    <property type="entry name" value="GIY-YIG"/>
    <property type="match status" value="1"/>
</dbReference>
<dbReference type="CDD" id="cd10439">
    <property type="entry name" value="GIY-YIG_COG3410"/>
    <property type="match status" value="1"/>
</dbReference>
<keyword evidence="4" id="KW-1185">Reference proteome</keyword>
<evidence type="ECO:0000256" key="1">
    <source>
        <dbReference type="SAM" id="MobiDB-lite"/>
    </source>
</evidence>
<dbReference type="InterPro" id="IPR018647">
    <property type="entry name" value="SLFN_3-like_DNA/RNA_helicase"/>
</dbReference>
<dbReference type="STRING" id="1423796.FC24_GL001692"/>
<reference evidence="3 4" key="1">
    <citation type="journal article" date="2015" name="Genome Announc.">
        <title>Expanding the biotechnology potential of lactobacilli through comparative genomics of 213 strains and associated genera.</title>
        <authorList>
            <person name="Sun Z."/>
            <person name="Harris H.M."/>
            <person name="McCann A."/>
            <person name="Guo C."/>
            <person name="Argimon S."/>
            <person name="Zhang W."/>
            <person name="Yang X."/>
            <person name="Jeffery I.B."/>
            <person name="Cooney J.C."/>
            <person name="Kagawa T.F."/>
            <person name="Liu W."/>
            <person name="Song Y."/>
            <person name="Salvetti E."/>
            <person name="Wrobel A."/>
            <person name="Rasinkangas P."/>
            <person name="Parkhill J."/>
            <person name="Rea M.C."/>
            <person name="O'Sullivan O."/>
            <person name="Ritari J."/>
            <person name="Douillard F.P."/>
            <person name="Paul Ross R."/>
            <person name="Yang R."/>
            <person name="Briner A.E."/>
            <person name="Felis G.E."/>
            <person name="de Vos W.M."/>
            <person name="Barrangou R."/>
            <person name="Klaenhammer T.R."/>
            <person name="Caufield P.W."/>
            <person name="Cui Y."/>
            <person name="Zhang H."/>
            <person name="O'Toole P.W."/>
        </authorList>
    </citation>
    <scope>NUCLEOTIDE SEQUENCE [LARGE SCALE GENOMIC DNA]</scope>
    <source>
        <strain evidence="3 4">DSM 20253</strain>
    </source>
</reference>
<protein>
    <recommendedName>
        <fullName evidence="2">GIY-YIG domain-containing protein</fullName>
    </recommendedName>
</protein>
<organism evidence="3 4">
    <name type="scientific">Loigolactobacillus rennini DSM 20253</name>
    <dbReference type="NCBI Taxonomy" id="1423796"/>
    <lineage>
        <taxon>Bacteria</taxon>
        <taxon>Bacillati</taxon>
        <taxon>Bacillota</taxon>
        <taxon>Bacilli</taxon>
        <taxon>Lactobacillales</taxon>
        <taxon>Lactobacillaceae</taxon>
        <taxon>Loigolactobacillus</taxon>
    </lineage>
</organism>
<dbReference type="Proteomes" id="UP000051638">
    <property type="component" value="Unassembled WGS sequence"/>
</dbReference>